<evidence type="ECO:0000256" key="3">
    <source>
        <dbReference type="ARBA" id="ARBA00022833"/>
    </source>
</evidence>
<keyword evidence="3 4" id="KW-0862">Zinc</keyword>
<gene>
    <name evidence="7" type="ORF">PVAG01_07254</name>
</gene>
<keyword evidence="8" id="KW-1185">Reference proteome</keyword>
<evidence type="ECO:0000313" key="7">
    <source>
        <dbReference type="EMBL" id="KAL3420809.1"/>
    </source>
</evidence>
<feature type="compositionally biased region" description="Basic and acidic residues" evidence="5">
    <location>
        <begin position="285"/>
        <end position="298"/>
    </location>
</feature>
<feature type="compositionally biased region" description="Low complexity" evidence="5">
    <location>
        <begin position="211"/>
        <end position="225"/>
    </location>
</feature>
<dbReference type="PROSITE" id="PS50103">
    <property type="entry name" value="ZF_C3H1"/>
    <property type="match status" value="1"/>
</dbReference>
<proteinExistence type="predicted"/>
<organism evidence="7 8">
    <name type="scientific">Phlyctema vagabunda</name>
    <dbReference type="NCBI Taxonomy" id="108571"/>
    <lineage>
        <taxon>Eukaryota</taxon>
        <taxon>Fungi</taxon>
        <taxon>Dikarya</taxon>
        <taxon>Ascomycota</taxon>
        <taxon>Pezizomycotina</taxon>
        <taxon>Leotiomycetes</taxon>
        <taxon>Helotiales</taxon>
        <taxon>Dermateaceae</taxon>
        <taxon>Phlyctema</taxon>
    </lineage>
</organism>
<evidence type="ECO:0000259" key="6">
    <source>
        <dbReference type="PROSITE" id="PS50103"/>
    </source>
</evidence>
<dbReference type="InterPro" id="IPR036855">
    <property type="entry name" value="Znf_CCCH_sf"/>
</dbReference>
<feature type="zinc finger region" description="C3H1-type" evidence="4">
    <location>
        <begin position="125"/>
        <end position="153"/>
    </location>
</feature>
<dbReference type="SUPFAM" id="SSF90229">
    <property type="entry name" value="CCCH zinc finger"/>
    <property type="match status" value="1"/>
</dbReference>
<evidence type="ECO:0000256" key="2">
    <source>
        <dbReference type="ARBA" id="ARBA00022771"/>
    </source>
</evidence>
<evidence type="ECO:0000256" key="5">
    <source>
        <dbReference type="SAM" id="MobiDB-lite"/>
    </source>
</evidence>
<evidence type="ECO:0000256" key="4">
    <source>
        <dbReference type="PROSITE-ProRule" id="PRU00723"/>
    </source>
</evidence>
<keyword evidence="1 4" id="KW-0479">Metal-binding</keyword>
<protein>
    <submittedName>
        <fullName evidence="7">Tubulin-specific chaperone E</fullName>
    </submittedName>
</protein>
<evidence type="ECO:0000313" key="8">
    <source>
        <dbReference type="Proteomes" id="UP001629113"/>
    </source>
</evidence>
<feature type="region of interest" description="Disordered" evidence="5">
    <location>
        <begin position="187"/>
        <end position="225"/>
    </location>
</feature>
<feature type="region of interest" description="Disordered" evidence="5">
    <location>
        <begin position="246"/>
        <end position="325"/>
    </location>
</feature>
<dbReference type="EMBL" id="JBFCZG010000006">
    <property type="protein sequence ID" value="KAL3420809.1"/>
    <property type="molecule type" value="Genomic_DNA"/>
</dbReference>
<name>A0ABR4PC15_9HELO</name>
<feature type="compositionally biased region" description="Basic and acidic residues" evidence="5">
    <location>
        <begin position="259"/>
        <end position="274"/>
    </location>
</feature>
<dbReference type="Proteomes" id="UP001629113">
    <property type="component" value="Unassembled WGS sequence"/>
</dbReference>
<dbReference type="InterPro" id="IPR000571">
    <property type="entry name" value="Znf_CCCH"/>
</dbReference>
<keyword evidence="2 4" id="KW-0863">Zinc-finger</keyword>
<feature type="compositionally biased region" description="Basic and acidic residues" evidence="5">
    <location>
        <begin position="192"/>
        <end position="201"/>
    </location>
</feature>
<sequence length="351" mass="38604">MEPTPTEKGPGHFLVRNTGEVVPLIPVDELSSDVEVIGVPRSLDLTATVGMLNLGLIRSTGHVYSIIQKKGEGEKSKAHENKEREKLVIKPTTSTRFSSSPKVEASPKHIYSGLGGLAASRHRPRSPVQTCKHWCAHGICKWGQQCRYLHIMPMTLSGLREAGLNDWPVWYRNLNPGYFHDEAMLAQPPDQSHSRRADCCAHSHHQHSPHARGLGASSRRAAAVAHIRDDERAGLEVLQRLSSYARPAPVSPIPNSVAGKEEDREKKKSSEEAQVRQALKKKKDVKVMVERAAGRDARAWGNDDSSESSGSDGEGEREAARNNVKAAELVEVEKVKGKKKSDEKVAKLVDV</sequence>
<evidence type="ECO:0000256" key="1">
    <source>
        <dbReference type="ARBA" id="ARBA00022723"/>
    </source>
</evidence>
<feature type="domain" description="C3H1-type" evidence="6">
    <location>
        <begin position="125"/>
        <end position="153"/>
    </location>
</feature>
<reference evidence="7 8" key="1">
    <citation type="submission" date="2024-06" db="EMBL/GenBank/DDBJ databases">
        <title>Complete genome of Phlyctema vagabunda strain 19-DSS-EL-015.</title>
        <authorList>
            <person name="Fiorenzani C."/>
        </authorList>
    </citation>
    <scope>NUCLEOTIDE SEQUENCE [LARGE SCALE GENOMIC DNA]</scope>
    <source>
        <strain evidence="7 8">19-DSS-EL-015</strain>
    </source>
</reference>
<accession>A0ABR4PC15</accession>
<comment type="caution">
    <text evidence="7">The sequence shown here is derived from an EMBL/GenBank/DDBJ whole genome shotgun (WGS) entry which is preliminary data.</text>
</comment>